<dbReference type="GO" id="GO:0016887">
    <property type="term" value="F:ATP hydrolysis activity"/>
    <property type="evidence" value="ECO:0007669"/>
    <property type="project" value="InterPro"/>
</dbReference>
<evidence type="ECO:0000256" key="1">
    <source>
        <dbReference type="ARBA" id="ARBA00005417"/>
    </source>
</evidence>
<reference evidence="6 7" key="1">
    <citation type="journal article" date="2016" name="Nat. Commun.">
        <title>Thousands of microbial genomes shed light on interconnected biogeochemical processes in an aquifer system.</title>
        <authorList>
            <person name="Anantharaman K."/>
            <person name="Brown C.T."/>
            <person name="Hug L.A."/>
            <person name="Sharon I."/>
            <person name="Castelle C.J."/>
            <person name="Probst A.J."/>
            <person name="Thomas B.C."/>
            <person name="Singh A."/>
            <person name="Wilkins M.J."/>
            <person name="Karaoz U."/>
            <person name="Brodie E.L."/>
            <person name="Williams K.H."/>
            <person name="Hubbard S.S."/>
            <person name="Banfield J.F."/>
        </authorList>
    </citation>
    <scope>NUCLEOTIDE SEQUENCE [LARGE SCALE GENOMIC DNA]</scope>
</reference>
<evidence type="ECO:0000313" key="6">
    <source>
        <dbReference type="EMBL" id="OGI71811.1"/>
    </source>
</evidence>
<dbReference type="CDD" id="cd03220">
    <property type="entry name" value="ABC_KpsT_Wzt"/>
    <property type="match status" value="1"/>
</dbReference>
<dbReference type="PANTHER" id="PTHR46743:SF2">
    <property type="entry name" value="TEICHOIC ACIDS EXPORT ATP-BINDING PROTEIN TAGH"/>
    <property type="match status" value="1"/>
</dbReference>
<dbReference type="PANTHER" id="PTHR46743">
    <property type="entry name" value="TEICHOIC ACIDS EXPORT ATP-BINDING PROTEIN TAGH"/>
    <property type="match status" value="1"/>
</dbReference>
<evidence type="ECO:0000313" key="7">
    <source>
        <dbReference type="Proteomes" id="UP000179686"/>
    </source>
</evidence>
<organism evidence="6 7">
    <name type="scientific">Candidatus Nomurabacteria bacterium RIFCSPHIGHO2_02_FULL_38_15</name>
    <dbReference type="NCBI Taxonomy" id="1801752"/>
    <lineage>
        <taxon>Bacteria</taxon>
        <taxon>Candidatus Nomuraibacteriota</taxon>
    </lineage>
</organism>
<evidence type="ECO:0000259" key="5">
    <source>
        <dbReference type="PROSITE" id="PS50893"/>
    </source>
</evidence>
<feature type="domain" description="ABC transporter" evidence="5">
    <location>
        <begin position="4"/>
        <end position="235"/>
    </location>
</feature>
<dbReference type="Gene3D" id="3.40.50.300">
    <property type="entry name" value="P-loop containing nucleotide triphosphate hydrolases"/>
    <property type="match status" value="1"/>
</dbReference>
<dbReference type="InterPro" id="IPR015860">
    <property type="entry name" value="ABC_transpr_TagH-like"/>
</dbReference>
<dbReference type="Pfam" id="PF00005">
    <property type="entry name" value="ABC_tran"/>
    <property type="match status" value="1"/>
</dbReference>
<dbReference type="SMART" id="SM00382">
    <property type="entry name" value="AAA"/>
    <property type="match status" value="1"/>
</dbReference>
<dbReference type="SUPFAM" id="SSF52540">
    <property type="entry name" value="P-loop containing nucleoside triphosphate hydrolases"/>
    <property type="match status" value="1"/>
</dbReference>
<dbReference type="InterPro" id="IPR027417">
    <property type="entry name" value="P-loop_NTPase"/>
</dbReference>
<comment type="caution">
    <text evidence="6">The sequence shown here is derived from an EMBL/GenBank/DDBJ whole genome shotgun (WGS) entry which is preliminary data.</text>
</comment>
<sequence>MHSIILKNISKKYRKNLQNFRSMIGYLLNIKSKDDFLVLDNINLEVRRGETLGIIGKNGSGKSTLLKVIAGITFANRGSRKVVGRIAPLIEIGAGFQPELTGRENIYFYGSILGMKRSLISEKIDDIIEFAGIEEMIDSAVKFYSSGMHARLGFAITAYAGPDILIVDEVLAVGDNDFQEKCYEKISQLKSKGTTIILVSHDMRQINDHCDQVAVLAHGKMIFNGEPSKAIEYYLKQ</sequence>
<dbReference type="GO" id="GO:0005524">
    <property type="term" value="F:ATP binding"/>
    <property type="evidence" value="ECO:0007669"/>
    <property type="project" value="UniProtKB-KW"/>
</dbReference>
<keyword evidence="2" id="KW-0813">Transport</keyword>
<evidence type="ECO:0000256" key="2">
    <source>
        <dbReference type="ARBA" id="ARBA00022448"/>
    </source>
</evidence>
<dbReference type="Proteomes" id="UP000179686">
    <property type="component" value="Unassembled WGS sequence"/>
</dbReference>
<keyword evidence="3" id="KW-0547">Nucleotide-binding</keyword>
<gene>
    <name evidence="6" type="ORF">A3J61_02310</name>
</gene>
<accession>A0A1F6VQ42</accession>
<comment type="similarity">
    <text evidence="1">Belongs to the ABC transporter superfamily.</text>
</comment>
<keyword evidence="4" id="KW-0067">ATP-binding</keyword>
<dbReference type="EMBL" id="MFUC01000022">
    <property type="protein sequence ID" value="OGI71811.1"/>
    <property type="molecule type" value="Genomic_DNA"/>
</dbReference>
<dbReference type="PROSITE" id="PS50893">
    <property type="entry name" value="ABC_TRANSPORTER_2"/>
    <property type="match status" value="1"/>
</dbReference>
<dbReference type="InterPro" id="IPR050683">
    <property type="entry name" value="Bact_Polysacc_Export_ATP-bd"/>
</dbReference>
<dbReference type="InterPro" id="IPR003593">
    <property type="entry name" value="AAA+_ATPase"/>
</dbReference>
<name>A0A1F6VQ42_9BACT</name>
<protein>
    <recommendedName>
        <fullName evidence="5">ABC transporter domain-containing protein</fullName>
    </recommendedName>
</protein>
<dbReference type="AlphaFoldDB" id="A0A1F6VQ42"/>
<dbReference type="GO" id="GO:0016020">
    <property type="term" value="C:membrane"/>
    <property type="evidence" value="ECO:0007669"/>
    <property type="project" value="InterPro"/>
</dbReference>
<evidence type="ECO:0000256" key="3">
    <source>
        <dbReference type="ARBA" id="ARBA00022741"/>
    </source>
</evidence>
<dbReference type="STRING" id="1801752.A3J61_02310"/>
<dbReference type="InterPro" id="IPR003439">
    <property type="entry name" value="ABC_transporter-like_ATP-bd"/>
</dbReference>
<dbReference type="GO" id="GO:0140359">
    <property type="term" value="F:ABC-type transporter activity"/>
    <property type="evidence" value="ECO:0007669"/>
    <property type="project" value="InterPro"/>
</dbReference>
<evidence type="ECO:0000256" key="4">
    <source>
        <dbReference type="ARBA" id="ARBA00022840"/>
    </source>
</evidence>
<proteinExistence type="inferred from homology"/>